<dbReference type="Proteomes" id="UP001626550">
    <property type="component" value="Unassembled WGS sequence"/>
</dbReference>
<keyword evidence="3" id="KW-0175">Coiled coil</keyword>
<evidence type="ECO:0000256" key="1">
    <source>
        <dbReference type="ARBA" id="ARBA00004123"/>
    </source>
</evidence>
<comment type="subcellular location">
    <subcellularLocation>
        <location evidence="1">Nucleus</location>
    </subcellularLocation>
</comment>
<evidence type="ECO:0000313" key="4">
    <source>
        <dbReference type="EMBL" id="KAL3309523.1"/>
    </source>
</evidence>
<evidence type="ECO:0000256" key="3">
    <source>
        <dbReference type="SAM" id="Coils"/>
    </source>
</evidence>
<protein>
    <submittedName>
        <fullName evidence="4">THO complex subunit 7</fullName>
    </submittedName>
</protein>
<keyword evidence="5" id="KW-1185">Reference proteome</keyword>
<name>A0ABD2PR37_9PLAT</name>
<dbReference type="AlphaFoldDB" id="A0ABD2PR37"/>
<evidence type="ECO:0000256" key="2">
    <source>
        <dbReference type="ARBA" id="ARBA00023242"/>
    </source>
</evidence>
<comment type="caution">
    <text evidence="4">The sequence shown here is derived from an EMBL/GenBank/DDBJ whole genome shotgun (WGS) entry which is preliminary data.</text>
</comment>
<sequence>MEMEGIQCSNLTNVYIVILDKVIKHKLLIEGESGSDDKRITTLLKGYFQSCQALLNIIQQCENAMKQSVLIAKMNLIEFEEYNKIHKSIETDIESMLKKVQNCKQQLISAKNIRKNRQEYDTIAREIDKNPDRATSEKAISIMEKKLEMLKDSDANFDRYIELRKKQFHLLFFAAKSLQNLLENESVELPDLETELEEQQGNQMDTN</sequence>
<proteinExistence type="predicted"/>
<dbReference type="EMBL" id="JBJKFK010003824">
    <property type="protein sequence ID" value="KAL3309523.1"/>
    <property type="molecule type" value="Genomic_DNA"/>
</dbReference>
<feature type="coiled-coil region" evidence="3">
    <location>
        <begin position="175"/>
        <end position="202"/>
    </location>
</feature>
<organism evidence="4 5">
    <name type="scientific">Cichlidogyrus casuarinus</name>
    <dbReference type="NCBI Taxonomy" id="1844966"/>
    <lineage>
        <taxon>Eukaryota</taxon>
        <taxon>Metazoa</taxon>
        <taxon>Spiralia</taxon>
        <taxon>Lophotrochozoa</taxon>
        <taxon>Platyhelminthes</taxon>
        <taxon>Monogenea</taxon>
        <taxon>Monopisthocotylea</taxon>
        <taxon>Dactylogyridea</taxon>
        <taxon>Ancyrocephalidae</taxon>
        <taxon>Cichlidogyrus</taxon>
    </lineage>
</organism>
<dbReference type="GO" id="GO:0005634">
    <property type="term" value="C:nucleus"/>
    <property type="evidence" value="ECO:0007669"/>
    <property type="project" value="UniProtKB-SubCell"/>
</dbReference>
<dbReference type="Pfam" id="PF05615">
    <property type="entry name" value="THOC7"/>
    <property type="match status" value="1"/>
</dbReference>
<dbReference type="InterPro" id="IPR008501">
    <property type="entry name" value="THOC7/Mft1"/>
</dbReference>
<keyword evidence="2" id="KW-0539">Nucleus</keyword>
<gene>
    <name evidence="4" type="primary">THOC7</name>
    <name evidence="4" type="ORF">Ciccas_011932</name>
</gene>
<accession>A0ABD2PR37</accession>
<evidence type="ECO:0000313" key="5">
    <source>
        <dbReference type="Proteomes" id="UP001626550"/>
    </source>
</evidence>
<reference evidence="4 5" key="1">
    <citation type="submission" date="2024-11" db="EMBL/GenBank/DDBJ databases">
        <title>Adaptive evolution of stress response genes in parasites aligns with host niche diversity.</title>
        <authorList>
            <person name="Hahn C."/>
            <person name="Resl P."/>
        </authorList>
    </citation>
    <scope>NUCLEOTIDE SEQUENCE [LARGE SCALE GENOMIC DNA]</scope>
    <source>
        <strain evidence="4">EGGRZ-B1_66</strain>
        <tissue evidence="4">Body</tissue>
    </source>
</reference>